<evidence type="ECO:0000313" key="2">
    <source>
        <dbReference type="Proteomes" id="UP000218784"/>
    </source>
</evidence>
<accession>A0A2A4I0F8</accession>
<proteinExistence type="predicted"/>
<sequence length="145" mass="14511">MTMASIEAPAGFVPALGVSFGAIGTGATPVDPDHPLPVTAVAWQGAATTAPVAGTASAATLAGPFAPALGRPIWLTLMGSWTGTVKLLRSTDGGTTRLPMTIGGSGWGSFQGNCNEPVAEESVAGATYYLDIAVTSGTLSYRVTQ</sequence>
<dbReference type="EMBL" id="NWVD01000001">
    <property type="protein sequence ID" value="PCG10100.1"/>
    <property type="molecule type" value="Genomic_DNA"/>
</dbReference>
<gene>
    <name evidence="1" type="ORF">COA17_01135</name>
</gene>
<organism evidence="1 2">
    <name type="scientific">Sphingomonas ginsenosidimutans</name>
    <dbReference type="NCBI Taxonomy" id="862134"/>
    <lineage>
        <taxon>Bacteria</taxon>
        <taxon>Pseudomonadati</taxon>
        <taxon>Pseudomonadota</taxon>
        <taxon>Alphaproteobacteria</taxon>
        <taxon>Sphingomonadales</taxon>
        <taxon>Sphingomonadaceae</taxon>
        <taxon>Sphingomonas</taxon>
    </lineage>
</organism>
<keyword evidence="2" id="KW-1185">Reference proteome</keyword>
<protein>
    <submittedName>
        <fullName evidence="1">Uncharacterized protein</fullName>
    </submittedName>
</protein>
<reference evidence="1 2" key="1">
    <citation type="submission" date="2017-09" db="EMBL/GenBank/DDBJ databases">
        <title>Sphingomonas ginsenosidimutans KACC 14949, whole genome shotgun sequence.</title>
        <authorList>
            <person name="Feng G."/>
            <person name="Zhu H."/>
        </authorList>
    </citation>
    <scope>NUCLEOTIDE SEQUENCE [LARGE SCALE GENOMIC DNA]</scope>
    <source>
        <strain evidence="1 2">KACC 14949</strain>
    </source>
</reference>
<dbReference type="RefSeq" id="WP_066492187.1">
    <property type="nucleotide sequence ID" value="NZ_JAIEOT010000029.1"/>
</dbReference>
<name>A0A2A4I0F8_9SPHN</name>
<dbReference type="Proteomes" id="UP000218784">
    <property type="component" value="Unassembled WGS sequence"/>
</dbReference>
<evidence type="ECO:0000313" key="1">
    <source>
        <dbReference type="EMBL" id="PCG10100.1"/>
    </source>
</evidence>
<comment type="caution">
    <text evidence="1">The sequence shown here is derived from an EMBL/GenBank/DDBJ whole genome shotgun (WGS) entry which is preliminary data.</text>
</comment>
<dbReference type="AlphaFoldDB" id="A0A2A4I0F8"/>